<organism evidence="1 2">
    <name type="scientific">Bermanella marisrubri</name>
    <dbReference type="NCBI Taxonomy" id="207949"/>
    <lineage>
        <taxon>Bacteria</taxon>
        <taxon>Pseudomonadati</taxon>
        <taxon>Pseudomonadota</taxon>
        <taxon>Gammaproteobacteria</taxon>
        <taxon>Oceanospirillales</taxon>
        <taxon>Oceanospirillaceae</taxon>
        <taxon>Bermanella</taxon>
    </lineage>
</organism>
<reference evidence="1 2" key="1">
    <citation type="submission" date="2006-03" db="EMBL/GenBank/DDBJ databases">
        <authorList>
            <person name="Pinhassi J."/>
            <person name="Pedros-Alio C."/>
            <person name="Ferriera S."/>
            <person name="Johnson J."/>
            <person name="Kravitz S."/>
            <person name="Halpern A."/>
            <person name="Remington K."/>
            <person name="Beeson K."/>
            <person name="Tran B."/>
            <person name="Rogers Y.-H."/>
            <person name="Friedman R."/>
            <person name="Venter J.C."/>
        </authorList>
    </citation>
    <scope>NUCLEOTIDE SEQUENCE [LARGE SCALE GENOMIC DNA]</scope>
    <source>
        <strain evidence="1 2">RED65</strain>
    </source>
</reference>
<evidence type="ECO:0000313" key="1">
    <source>
        <dbReference type="EMBL" id="EAT12387.1"/>
    </source>
</evidence>
<comment type="caution">
    <text evidence="1">The sequence shown here is derived from an EMBL/GenBank/DDBJ whole genome shotgun (WGS) entry which is preliminary data.</text>
</comment>
<dbReference type="Proteomes" id="UP000004263">
    <property type="component" value="Unassembled WGS sequence"/>
</dbReference>
<evidence type="ECO:0000313" key="2">
    <source>
        <dbReference type="Proteomes" id="UP000004263"/>
    </source>
</evidence>
<gene>
    <name evidence="1" type="ORF">RED65_16156</name>
</gene>
<protein>
    <recommendedName>
        <fullName evidence="3">Amidoligase enzyme</fullName>
    </recommendedName>
</protein>
<dbReference type="OrthoDB" id="5597599at2"/>
<dbReference type="InterPro" id="IPR022025">
    <property type="entry name" value="Amidoligase_2"/>
</dbReference>
<name>Q1N2M0_9GAMM</name>
<accession>Q1N2M0</accession>
<dbReference type="HOGENOM" id="CLU_888185_0_0_6"/>
<evidence type="ECO:0008006" key="3">
    <source>
        <dbReference type="Google" id="ProtNLM"/>
    </source>
</evidence>
<dbReference type="AlphaFoldDB" id="Q1N2M0"/>
<dbReference type="RefSeq" id="WP_007018196.1">
    <property type="nucleotide sequence ID" value="NZ_CH724116.1"/>
</dbReference>
<dbReference type="EMBL" id="AAQH01000007">
    <property type="protein sequence ID" value="EAT12387.1"/>
    <property type="molecule type" value="Genomic_DNA"/>
</dbReference>
<dbReference type="Pfam" id="PF12224">
    <property type="entry name" value="Amidoligase_2"/>
    <property type="match status" value="1"/>
</dbReference>
<sequence>MSDSQTSKRWLPEHLYTQAQKPRRVGIEIELAGLQPDTILSIIQSLFGGQIEHRHSFCYEITDSRSGKFKLELDAQMLQKIDLNFDPEFQAITDQAMKWIQQAAEWIVPWEIVCPPIEIKKLTDLEKLFTELRNAGAKGTYHATQFAFGLHLNPELPDHSSQTITRYLQSFLCLYDWIYAKERIDVVRKVAPFIKHFPHDYIIRVLACDYKPDMNQLMDDYLLDNPTRNRTLDLLPLFTHINETRIRSTLPHEKINARPTLHYRLPNCDIDNPEWGLHKPWGLWLAVEALAHNAELLQQFRRDYIKEISRLGHFADHKWVDYCDQELSKAKIV</sequence>
<keyword evidence="2" id="KW-1185">Reference proteome</keyword>
<dbReference type="STRING" id="207949.RED65_16156"/>
<proteinExistence type="predicted"/>